<keyword evidence="1" id="KW-0112">Calmodulin-binding</keyword>
<dbReference type="Proteomes" id="UP000775213">
    <property type="component" value="Unassembled WGS sequence"/>
</dbReference>
<dbReference type="GO" id="GO:0005516">
    <property type="term" value="F:calmodulin binding"/>
    <property type="evidence" value="ECO:0007669"/>
    <property type="project" value="UniProtKB-KW"/>
</dbReference>
<dbReference type="SUPFAM" id="SSF52540">
    <property type="entry name" value="P-loop containing nucleoside triphosphate hydrolases"/>
    <property type="match status" value="1"/>
</dbReference>
<evidence type="ECO:0000256" key="1">
    <source>
        <dbReference type="ARBA" id="ARBA00022860"/>
    </source>
</evidence>
<dbReference type="EMBL" id="JAGFBR010000004">
    <property type="protein sequence ID" value="KAH0468040.1"/>
    <property type="molecule type" value="Genomic_DNA"/>
</dbReference>
<dbReference type="PANTHER" id="PTHR32295:SF95">
    <property type="entry name" value="PROTEIN IQ-DOMAIN 6"/>
    <property type="match status" value="1"/>
</dbReference>
<dbReference type="CDD" id="cd23767">
    <property type="entry name" value="IQCD"/>
    <property type="match status" value="1"/>
</dbReference>
<gene>
    <name evidence="5" type="ORF">IEQ34_003073</name>
</gene>
<dbReference type="Pfam" id="PF00612">
    <property type="entry name" value="IQ"/>
    <property type="match status" value="2"/>
</dbReference>
<dbReference type="SMART" id="SM00015">
    <property type="entry name" value="IQ"/>
    <property type="match status" value="2"/>
</dbReference>
<dbReference type="InterPro" id="IPR000048">
    <property type="entry name" value="IQ_motif_EF-hand-BS"/>
</dbReference>
<accession>A0AAV7HIS4</accession>
<keyword evidence="6" id="KW-1185">Reference proteome</keyword>
<dbReference type="Gene3D" id="1.20.5.190">
    <property type="match status" value="1"/>
</dbReference>
<comment type="caution">
    <text evidence="5">The sequence shown here is derived from an EMBL/GenBank/DDBJ whole genome shotgun (WGS) entry which is preliminary data.</text>
</comment>
<comment type="function">
    <text evidence="3">May be involved in cooperative interactions with calmodulins or calmodulin-like proteins. Recruits calmodulin proteins to microtubules, thus being a potential scaffold in cellular signaling and trafficking. May associate with nucleic acids and regulate gene expression at the transcriptional or post-transcriptional level.</text>
</comment>
<dbReference type="AlphaFoldDB" id="A0AAV7HIS4"/>
<name>A0AAV7HIS4_DENCH</name>
<evidence type="ECO:0000313" key="5">
    <source>
        <dbReference type="EMBL" id="KAH0468040.1"/>
    </source>
</evidence>
<organism evidence="5 6">
    <name type="scientific">Dendrobium chrysotoxum</name>
    <name type="common">Orchid</name>
    <dbReference type="NCBI Taxonomy" id="161865"/>
    <lineage>
        <taxon>Eukaryota</taxon>
        <taxon>Viridiplantae</taxon>
        <taxon>Streptophyta</taxon>
        <taxon>Embryophyta</taxon>
        <taxon>Tracheophyta</taxon>
        <taxon>Spermatophyta</taxon>
        <taxon>Magnoliopsida</taxon>
        <taxon>Liliopsida</taxon>
        <taxon>Asparagales</taxon>
        <taxon>Orchidaceae</taxon>
        <taxon>Epidendroideae</taxon>
        <taxon>Malaxideae</taxon>
        <taxon>Dendrobiinae</taxon>
        <taxon>Dendrobium</taxon>
    </lineage>
</organism>
<evidence type="ECO:0000313" key="6">
    <source>
        <dbReference type="Proteomes" id="UP000775213"/>
    </source>
</evidence>
<proteinExistence type="inferred from homology"/>
<sequence>MGASKKWMKLLIGLKNLEKDEVKKGGETNMIKNSKWKMPWRSSNRNRHPSTSEASDTSSVDAEAFTSAAAAAALVRAPLKDLKQDWAAIRIQRAYRGILARRALRALKGIVRLQAFVRGHQVRKRAAVTFRCMQALIRVQELVRAPRSRLSAERNGVKKIIENQRSDRDPLKAAEESWCDSQCTLAQIKAKLQMREDGAIKRERAIVYSLSQQQCRSNSNVRSNPSLTSLKQHDFEKRNGNWSWLDRWVAAKPWVTRLMEEASMFECRNCEASSVNIRKNNVTTRVSAKARPASSPSSEFHCGDTSPSSSVYFSTPISATSLFALERTEDSRSTKPSYMNLTESAKAKQKNCLKCETGEENGQRILLL</sequence>
<reference evidence="5 6" key="1">
    <citation type="journal article" date="2021" name="Hortic Res">
        <title>Chromosome-scale assembly of the Dendrobium chrysotoxum genome enhances the understanding of orchid evolution.</title>
        <authorList>
            <person name="Zhang Y."/>
            <person name="Zhang G.Q."/>
            <person name="Zhang D."/>
            <person name="Liu X.D."/>
            <person name="Xu X.Y."/>
            <person name="Sun W.H."/>
            <person name="Yu X."/>
            <person name="Zhu X."/>
            <person name="Wang Z.W."/>
            <person name="Zhao X."/>
            <person name="Zhong W.Y."/>
            <person name="Chen H."/>
            <person name="Yin W.L."/>
            <person name="Huang T."/>
            <person name="Niu S.C."/>
            <person name="Liu Z.J."/>
        </authorList>
    </citation>
    <scope>NUCLEOTIDE SEQUENCE [LARGE SCALE GENOMIC DNA]</scope>
    <source>
        <strain evidence="5">Lindl</strain>
    </source>
</reference>
<evidence type="ECO:0000256" key="2">
    <source>
        <dbReference type="ARBA" id="ARBA00024341"/>
    </source>
</evidence>
<dbReference type="InterPro" id="IPR027417">
    <property type="entry name" value="P-loop_NTPase"/>
</dbReference>
<feature type="compositionally biased region" description="Polar residues" evidence="4">
    <location>
        <begin position="49"/>
        <end position="59"/>
    </location>
</feature>
<dbReference type="PROSITE" id="PS50096">
    <property type="entry name" value="IQ"/>
    <property type="match status" value="2"/>
</dbReference>
<evidence type="ECO:0000256" key="4">
    <source>
        <dbReference type="SAM" id="MobiDB-lite"/>
    </source>
</evidence>
<dbReference type="PANTHER" id="PTHR32295">
    <property type="entry name" value="IQ-DOMAIN 5-RELATED"/>
    <property type="match status" value="1"/>
</dbReference>
<comment type="similarity">
    <text evidence="2">Belongs to the IQD family.</text>
</comment>
<protein>
    <submittedName>
        <fullName evidence="5">Uncharacterized protein</fullName>
    </submittedName>
</protein>
<evidence type="ECO:0000256" key="3">
    <source>
        <dbReference type="ARBA" id="ARBA00045534"/>
    </source>
</evidence>
<feature type="region of interest" description="Disordered" evidence="4">
    <location>
        <begin position="36"/>
        <end position="59"/>
    </location>
</feature>